<feature type="signal peptide" evidence="11">
    <location>
        <begin position="1"/>
        <end position="20"/>
    </location>
</feature>
<proteinExistence type="inferred from homology"/>
<dbReference type="GO" id="GO:0005789">
    <property type="term" value="C:endoplasmic reticulum membrane"/>
    <property type="evidence" value="ECO:0007669"/>
    <property type="project" value="UniProtKB-SubCell"/>
</dbReference>
<gene>
    <name evidence="12" type="primary">ALG8</name>
</gene>
<evidence type="ECO:0000256" key="4">
    <source>
        <dbReference type="ARBA" id="ARBA00022676"/>
    </source>
</evidence>
<accession>A0A8C7EE49</accession>
<sequence length="219" mass="25316">RQRAMAAAAARRWFCSLALGVSFLKCLLIPTYHSTDFEVHRNWLAITHNLPLSQWYYEATSEWTLDYPPFFAWFEYVLSHIAKYFDPQMLVIQNLNYSSHATIFFQRFSVIFTDILFIYAVRECCRCVNGKRAGKDIMEKPTFILAALLLWNFGLLIVDHIHFQYNGFLFGLMLLSIARLCQVSLSILFLPVVSSPLFSVFGLNLKGPEAFFSALFSVH</sequence>
<organism evidence="12 13">
    <name type="scientific">Nothoprocta perdicaria</name>
    <name type="common">Chilean tinamou</name>
    <name type="synonym">Crypturus perdicarius</name>
    <dbReference type="NCBI Taxonomy" id="30464"/>
    <lineage>
        <taxon>Eukaryota</taxon>
        <taxon>Metazoa</taxon>
        <taxon>Chordata</taxon>
        <taxon>Craniata</taxon>
        <taxon>Vertebrata</taxon>
        <taxon>Euteleostomi</taxon>
        <taxon>Archelosauria</taxon>
        <taxon>Archosauria</taxon>
        <taxon>Dinosauria</taxon>
        <taxon>Saurischia</taxon>
        <taxon>Theropoda</taxon>
        <taxon>Coelurosauria</taxon>
        <taxon>Aves</taxon>
        <taxon>Palaeognathae</taxon>
        <taxon>Tinamiformes</taxon>
        <taxon>Tinamidae</taxon>
        <taxon>Nothoprocta</taxon>
    </lineage>
</organism>
<feature type="transmembrane region" description="Helical" evidence="10">
    <location>
        <begin position="142"/>
        <end position="163"/>
    </location>
</feature>
<keyword evidence="9 10" id="KW-0472">Membrane</keyword>
<evidence type="ECO:0000256" key="9">
    <source>
        <dbReference type="ARBA" id="ARBA00023136"/>
    </source>
</evidence>
<feature type="transmembrane region" description="Helical" evidence="10">
    <location>
        <begin position="103"/>
        <end position="121"/>
    </location>
</feature>
<evidence type="ECO:0000256" key="11">
    <source>
        <dbReference type="SAM" id="SignalP"/>
    </source>
</evidence>
<dbReference type="Proteomes" id="UP000694420">
    <property type="component" value="Unplaced"/>
</dbReference>
<dbReference type="InterPro" id="IPR004856">
    <property type="entry name" value="Glyco_trans_ALG6/ALG8"/>
</dbReference>
<evidence type="ECO:0000256" key="2">
    <source>
        <dbReference type="ARBA" id="ARBA00004922"/>
    </source>
</evidence>
<dbReference type="GO" id="GO:0042283">
    <property type="term" value="F:dolichyl pyrophosphate Glc1Man9GlcNAc2 alpha-1,3-glucosyltransferase activity"/>
    <property type="evidence" value="ECO:0007669"/>
    <property type="project" value="TreeGrafter"/>
</dbReference>
<evidence type="ECO:0000256" key="6">
    <source>
        <dbReference type="ARBA" id="ARBA00022692"/>
    </source>
</evidence>
<comment type="similarity">
    <text evidence="3 10">Belongs to the ALG6/ALG8 glucosyltransferase family.</text>
</comment>
<dbReference type="Ensembl" id="ENSNPET00000013839.1">
    <property type="protein sequence ID" value="ENSNPEP00000013503.1"/>
    <property type="gene ID" value="ENSNPEG00000010088.1"/>
</dbReference>
<evidence type="ECO:0000256" key="8">
    <source>
        <dbReference type="ARBA" id="ARBA00022989"/>
    </source>
</evidence>
<feature type="transmembrane region" description="Helical" evidence="10">
    <location>
        <begin position="12"/>
        <end position="33"/>
    </location>
</feature>
<evidence type="ECO:0000256" key="7">
    <source>
        <dbReference type="ARBA" id="ARBA00022824"/>
    </source>
</evidence>
<reference evidence="12" key="1">
    <citation type="submission" date="2025-08" db="UniProtKB">
        <authorList>
            <consortium name="Ensembl"/>
        </authorList>
    </citation>
    <scope>IDENTIFICATION</scope>
</reference>
<dbReference type="UniPathway" id="UPA00378"/>
<keyword evidence="11" id="KW-0732">Signal</keyword>
<protein>
    <recommendedName>
        <fullName evidence="10">Alpha-1,3-glucosyltransferase</fullName>
        <ecNumber evidence="10">2.4.1.-</ecNumber>
    </recommendedName>
</protein>
<evidence type="ECO:0000256" key="1">
    <source>
        <dbReference type="ARBA" id="ARBA00004477"/>
    </source>
</evidence>
<comment type="caution">
    <text evidence="10">Lacks conserved residue(s) required for the propagation of feature annotation.</text>
</comment>
<keyword evidence="7 10" id="KW-0256">Endoplasmic reticulum</keyword>
<feature type="chain" id="PRO_5034817526" description="Alpha-1,3-glucosyltransferase" evidence="11">
    <location>
        <begin position="21"/>
        <end position="219"/>
    </location>
</feature>
<keyword evidence="4 10" id="KW-0328">Glycosyltransferase</keyword>
<keyword evidence="5 10" id="KW-0808">Transferase</keyword>
<name>A0A8C7EE49_NOTPE</name>
<dbReference type="AlphaFoldDB" id="A0A8C7EE49"/>
<dbReference type="EC" id="2.4.1.-" evidence="10"/>
<keyword evidence="13" id="KW-1185">Reference proteome</keyword>
<comment type="pathway">
    <text evidence="2 10">Protein modification; protein glycosylation.</text>
</comment>
<evidence type="ECO:0000313" key="13">
    <source>
        <dbReference type="Proteomes" id="UP000694420"/>
    </source>
</evidence>
<evidence type="ECO:0000256" key="3">
    <source>
        <dbReference type="ARBA" id="ARBA00008715"/>
    </source>
</evidence>
<dbReference type="PANTHER" id="PTHR12413">
    <property type="entry name" value="DOLICHYL GLYCOSYLTRANSFERASE"/>
    <property type="match status" value="1"/>
</dbReference>
<evidence type="ECO:0000313" key="12">
    <source>
        <dbReference type="Ensembl" id="ENSNPEP00000013503.1"/>
    </source>
</evidence>
<dbReference type="Pfam" id="PF03155">
    <property type="entry name" value="Alg6_Alg8"/>
    <property type="match status" value="1"/>
</dbReference>
<dbReference type="GO" id="GO:0006487">
    <property type="term" value="P:protein N-linked glycosylation"/>
    <property type="evidence" value="ECO:0007669"/>
    <property type="project" value="TreeGrafter"/>
</dbReference>
<keyword evidence="8 10" id="KW-1133">Transmembrane helix</keyword>
<reference evidence="12" key="2">
    <citation type="submission" date="2025-09" db="UniProtKB">
        <authorList>
            <consortium name="Ensembl"/>
        </authorList>
    </citation>
    <scope>IDENTIFICATION</scope>
</reference>
<comment type="subcellular location">
    <subcellularLocation>
        <location evidence="1 10">Endoplasmic reticulum membrane</location>
        <topology evidence="1 10">Multi-pass membrane protein</topology>
    </subcellularLocation>
</comment>
<evidence type="ECO:0000256" key="10">
    <source>
        <dbReference type="RuleBase" id="RU363110"/>
    </source>
</evidence>
<evidence type="ECO:0000256" key="5">
    <source>
        <dbReference type="ARBA" id="ARBA00022679"/>
    </source>
</evidence>
<dbReference type="PANTHER" id="PTHR12413:SF2">
    <property type="entry name" value="DOLICHYL PYROPHOSPHATE GLC1MAN9GLCNAC2 ALPHA-1,3-GLUCOSYLTRANSFERASE-RELATED"/>
    <property type="match status" value="1"/>
</dbReference>
<keyword evidence="6 10" id="KW-0812">Transmembrane</keyword>